<dbReference type="EC" id="3.6.3.9" evidence="13"/>
<dbReference type="InterPro" id="IPR044492">
    <property type="entry name" value="P_typ_ATPase_HD_dom"/>
</dbReference>
<dbReference type="InterPro" id="IPR023299">
    <property type="entry name" value="ATPase_P-typ_cyto_dom_N"/>
</dbReference>
<proteinExistence type="inferred from homology"/>
<name>G0QK49_ICHMU</name>
<dbReference type="SUPFAM" id="SSF81665">
    <property type="entry name" value="Calcium ATPase, transmembrane domain M"/>
    <property type="match status" value="1"/>
</dbReference>
<dbReference type="PANTHER" id="PTHR43294">
    <property type="entry name" value="SODIUM/POTASSIUM-TRANSPORTING ATPASE SUBUNIT ALPHA"/>
    <property type="match status" value="1"/>
</dbReference>
<evidence type="ECO:0000256" key="1">
    <source>
        <dbReference type="ARBA" id="ARBA00004651"/>
    </source>
</evidence>
<dbReference type="FunFam" id="3.40.50.1000:FF:000083">
    <property type="entry name" value="Sodium/potassium-transporting ATPase subunit alpha"/>
    <property type="match status" value="1"/>
</dbReference>
<feature type="transmembrane region" description="Helical" evidence="11">
    <location>
        <begin position="856"/>
        <end position="879"/>
    </location>
</feature>
<keyword evidence="8" id="KW-0813">Transport</keyword>
<gene>
    <name evidence="13" type="ORF">IMG5_013030</name>
</gene>
<dbReference type="InterPro" id="IPR004014">
    <property type="entry name" value="ATPase_P-typ_cation-transptr_N"/>
</dbReference>
<keyword evidence="13" id="KW-0378">Hydrolase</keyword>
<dbReference type="EMBL" id="GL983129">
    <property type="protein sequence ID" value="EGR34406.1"/>
    <property type="molecule type" value="Genomic_DNA"/>
</dbReference>
<dbReference type="Pfam" id="PF00122">
    <property type="entry name" value="E1-E2_ATPase"/>
    <property type="match status" value="1"/>
</dbReference>
<dbReference type="AlphaFoldDB" id="G0QK49"/>
<evidence type="ECO:0000256" key="8">
    <source>
        <dbReference type="ARBA" id="ARBA00023065"/>
    </source>
</evidence>
<feature type="transmembrane region" description="Helical" evidence="11">
    <location>
        <begin position="784"/>
        <end position="806"/>
    </location>
</feature>
<dbReference type="GO" id="GO:0005524">
    <property type="term" value="F:ATP binding"/>
    <property type="evidence" value="ECO:0007669"/>
    <property type="project" value="UniProtKB-KW"/>
</dbReference>
<dbReference type="GeneID" id="14910597"/>
<dbReference type="GO" id="GO:0030007">
    <property type="term" value="P:intracellular potassium ion homeostasis"/>
    <property type="evidence" value="ECO:0007669"/>
    <property type="project" value="TreeGrafter"/>
</dbReference>
<keyword evidence="8" id="KW-0406">Ion transport</keyword>
<dbReference type="Gene3D" id="3.40.1110.10">
    <property type="entry name" value="Calcium-transporting ATPase, cytoplasmic domain N"/>
    <property type="match status" value="1"/>
</dbReference>
<dbReference type="Pfam" id="PF00690">
    <property type="entry name" value="Cation_ATPase_N"/>
    <property type="match status" value="1"/>
</dbReference>
<dbReference type="OrthoDB" id="288636at2759"/>
<dbReference type="Gene3D" id="1.20.1110.10">
    <property type="entry name" value="Calcium-transporting ATPase, transmembrane domain"/>
    <property type="match status" value="2"/>
</dbReference>
<dbReference type="InterPro" id="IPR036412">
    <property type="entry name" value="HAD-like_sf"/>
</dbReference>
<keyword evidence="2" id="KW-1003">Cell membrane</keyword>
<protein>
    <submittedName>
        <fullName evidence="13">K antiporter P-type alpha subunit family protein, putative</fullName>
        <ecNumber evidence="13">3.6.3.9</ecNumber>
    </submittedName>
</protein>
<dbReference type="GO" id="GO:1902600">
    <property type="term" value="P:proton transmembrane transport"/>
    <property type="evidence" value="ECO:0007669"/>
    <property type="project" value="TreeGrafter"/>
</dbReference>
<dbReference type="InterPro" id="IPR023298">
    <property type="entry name" value="ATPase_P-typ_TM_dom_sf"/>
</dbReference>
<dbReference type="GO" id="GO:0006883">
    <property type="term" value="P:intracellular sodium ion homeostasis"/>
    <property type="evidence" value="ECO:0007669"/>
    <property type="project" value="TreeGrafter"/>
</dbReference>
<dbReference type="NCBIfam" id="TIGR01494">
    <property type="entry name" value="ATPase_P-type"/>
    <property type="match status" value="2"/>
</dbReference>
<dbReference type="InterPro" id="IPR018303">
    <property type="entry name" value="ATPase_P-typ_P_site"/>
</dbReference>
<dbReference type="SFLD" id="SFLDG00002">
    <property type="entry name" value="C1.7:_P-type_atpase_like"/>
    <property type="match status" value="1"/>
</dbReference>
<dbReference type="InterPro" id="IPR008250">
    <property type="entry name" value="ATPase_P-typ_transduc_dom_A_sf"/>
</dbReference>
<keyword evidence="7 11" id="KW-1133">Transmembrane helix</keyword>
<evidence type="ECO:0000256" key="3">
    <source>
        <dbReference type="ARBA" id="ARBA00022692"/>
    </source>
</evidence>
<evidence type="ECO:0000256" key="5">
    <source>
        <dbReference type="ARBA" id="ARBA00022840"/>
    </source>
</evidence>
<evidence type="ECO:0000256" key="9">
    <source>
        <dbReference type="ARBA" id="ARBA00023136"/>
    </source>
</evidence>
<dbReference type="GO" id="GO:0005886">
    <property type="term" value="C:plasma membrane"/>
    <property type="evidence" value="ECO:0007669"/>
    <property type="project" value="UniProtKB-SubCell"/>
</dbReference>
<keyword evidence="6" id="KW-1278">Translocase</keyword>
<dbReference type="GO" id="GO:1990573">
    <property type="term" value="P:potassium ion import across plasma membrane"/>
    <property type="evidence" value="ECO:0007669"/>
    <property type="project" value="TreeGrafter"/>
</dbReference>
<dbReference type="InterPro" id="IPR006068">
    <property type="entry name" value="ATPase_P-typ_cation-transptr_C"/>
</dbReference>
<sequence length="1113" mass="126562">MSQQIIHPLQKHFQTSFEEIKQEIYIQTTITDLNNTTQNSRHQFRQEIAQQILQQDDHLIPLKDLSLKYNTHIETGLNEQQAEINIQIYGDNKLTEKPKKSKILIFLLELTNGFSILLWAGSFLCFLAFFIDSSDLSNLYLGSIIVFVVLLTGIITYHQNATSEAIIESFKNILPNNSLVTREGKTYQINSSRLVPGDLLTIKSGEKIPADIRIISSIEMKVDNSPLTGESEPLLRQDDALNVQNPLEAPNMVFSGTLCKQGIGKGIVLKTGDRTIMGNIAHLSQQEKQVKSPLREELDRFVVYVLIIAVFLGVLFFFLGFFVIQYDITSCVLFGIGILVSNVPEGLLGCVTISLAITAKNLAQKSVLVKNLETVEALGSTSCICTDKTGTLTQNQMTVSAFWACLDFQEGALENNQVFQDLHLCSVLCNEAQFDEKSGEVQGSATECGLLRYFQEIEDVKQTRKRFKIAKNIQGNEAKYPFNSKDKFSLIIIEKEDENNNFCVYLKGAPEKIWNFCSHIQNNNEKIDEINQEAQKLYENANNIFGKKGQRVLAFAKLFLKKEDYPINYRFQLQNIDNFPFQVNQFIFCGLISFIDPPKLRVPSAILQCRSAGIKVIMITGDQPSTALEIARQCNIIPRKKRTNYDDQEGDFYQKIDQNDAIIIRGDEIEKSFEKEKSEGFPSEYFLQKWIKKPYCVFARTTPAQKLQIVQACQSQGYICAVTGDGVNDSPAIKQADIGISMNISGSDVTKDASDMVLLDDDFASIVQGVEEGRKIFDNLKKSIVYVLVSNVPEIIPFIAFIIFQIPLPITSIYMICIDVGTDIIPSISFSYEDAEIDIMTRKPRKKNEHMVSLKLLFHAYFLMGVLAIGGGFLAYFTVFNQLGFPIKSLFGLAIEKGVLRPPKGDFQEGFGCKNCLNDDCAYFNGNFMQKKAYNCMQDLDLLKGQKEWDFKWLSNEFGDYDLRKSLIFCDEKSGKWTPKIKWGKCNTSMFISPVSGNTACFTTEALKYAQTAWFCSVVLFQFSNVICLKGRKTSFSYTQMNKFMIFGIIFELGFCLFLLYVPYVQNIFGSRPLNFEMVLMPSLPFSILIMVWEELRKYLVRNYWWFEKYSYY</sequence>
<evidence type="ECO:0000259" key="12">
    <source>
        <dbReference type="SMART" id="SM00831"/>
    </source>
</evidence>
<comment type="similarity">
    <text evidence="10">Belongs to the cation transport ATPase (P-type) (TC 3.A.3) family.</text>
</comment>
<keyword evidence="5" id="KW-0067">ATP-binding</keyword>
<dbReference type="SUPFAM" id="SSF56784">
    <property type="entry name" value="HAD-like"/>
    <property type="match status" value="1"/>
</dbReference>
<evidence type="ECO:0000256" key="11">
    <source>
        <dbReference type="SAM" id="Phobius"/>
    </source>
</evidence>
<feature type="transmembrane region" description="Helical" evidence="11">
    <location>
        <begin position="301"/>
        <end position="326"/>
    </location>
</feature>
<dbReference type="GO" id="GO:0016887">
    <property type="term" value="F:ATP hydrolysis activity"/>
    <property type="evidence" value="ECO:0007669"/>
    <property type="project" value="InterPro"/>
</dbReference>
<evidence type="ECO:0000256" key="10">
    <source>
        <dbReference type="ARBA" id="ARBA00038148"/>
    </source>
</evidence>
<dbReference type="Proteomes" id="UP000008983">
    <property type="component" value="Unassembled WGS sequence"/>
</dbReference>
<dbReference type="PANTHER" id="PTHR43294:SF21">
    <property type="entry name" value="CATION TRANSPORTING ATPASE"/>
    <property type="match status" value="1"/>
</dbReference>
<accession>G0QK49</accession>
<dbReference type="SUPFAM" id="SSF81660">
    <property type="entry name" value="Metal cation-transporting ATPase, ATP-binding domain N"/>
    <property type="match status" value="1"/>
</dbReference>
<evidence type="ECO:0000256" key="4">
    <source>
        <dbReference type="ARBA" id="ARBA00022741"/>
    </source>
</evidence>
<reference evidence="13 14" key="1">
    <citation type="submission" date="2011-07" db="EMBL/GenBank/DDBJ databases">
        <authorList>
            <person name="Coyne R."/>
            <person name="Brami D."/>
            <person name="Johnson J."/>
            <person name="Hostetler J."/>
            <person name="Hannick L."/>
            <person name="Clark T."/>
            <person name="Cassidy-Hanley D."/>
            <person name="Inman J."/>
        </authorList>
    </citation>
    <scope>NUCLEOTIDE SEQUENCE [LARGE SCALE GENOMIC DNA]</scope>
    <source>
        <strain evidence="13 14">G5</strain>
    </source>
</reference>
<dbReference type="InterPro" id="IPR059000">
    <property type="entry name" value="ATPase_P-type_domA"/>
</dbReference>
<feature type="transmembrane region" description="Helical" evidence="11">
    <location>
        <begin position="137"/>
        <end position="157"/>
    </location>
</feature>
<dbReference type="SMART" id="SM00831">
    <property type="entry name" value="Cation_ATPase_N"/>
    <property type="match status" value="1"/>
</dbReference>
<dbReference type="RefSeq" id="XP_004039710.1">
    <property type="nucleotide sequence ID" value="XM_004039662.1"/>
</dbReference>
<dbReference type="GO" id="GO:0036376">
    <property type="term" value="P:sodium ion export across plasma membrane"/>
    <property type="evidence" value="ECO:0007669"/>
    <property type="project" value="TreeGrafter"/>
</dbReference>
<evidence type="ECO:0000256" key="7">
    <source>
        <dbReference type="ARBA" id="ARBA00022989"/>
    </source>
</evidence>
<dbReference type="Gene3D" id="2.70.150.10">
    <property type="entry name" value="Calcium-transporting ATPase, cytoplasmic transduction domain A"/>
    <property type="match status" value="1"/>
</dbReference>
<evidence type="ECO:0000313" key="13">
    <source>
        <dbReference type="EMBL" id="EGR34406.1"/>
    </source>
</evidence>
<evidence type="ECO:0000256" key="6">
    <source>
        <dbReference type="ARBA" id="ARBA00022967"/>
    </source>
</evidence>
<dbReference type="PROSITE" id="PS00154">
    <property type="entry name" value="ATPASE_E1_E2"/>
    <property type="match status" value="1"/>
</dbReference>
<keyword evidence="9 11" id="KW-0472">Membrane</keyword>
<dbReference type="GO" id="GO:0005391">
    <property type="term" value="F:P-type sodium:potassium-exchanging transporter activity"/>
    <property type="evidence" value="ECO:0007669"/>
    <property type="project" value="TreeGrafter"/>
</dbReference>
<dbReference type="InParanoid" id="G0QK49"/>
<dbReference type="STRING" id="857967.G0QK49"/>
<feature type="transmembrane region" description="Helical" evidence="11">
    <location>
        <begin position="1074"/>
        <end position="1093"/>
    </location>
</feature>
<keyword evidence="4" id="KW-0547">Nucleotide-binding</keyword>
<dbReference type="SFLD" id="SFLDS00003">
    <property type="entry name" value="Haloacid_Dehalogenase"/>
    <property type="match status" value="1"/>
</dbReference>
<dbReference type="Gene3D" id="3.40.50.1000">
    <property type="entry name" value="HAD superfamily/HAD-like"/>
    <property type="match status" value="1"/>
</dbReference>
<dbReference type="InterPro" id="IPR050510">
    <property type="entry name" value="Cation_transp_ATPase_P-type"/>
</dbReference>
<feature type="transmembrane region" description="Helical" evidence="11">
    <location>
        <begin position="1044"/>
        <end position="1062"/>
    </location>
</feature>
<dbReference type="Pfam" id="PF13246">
    <property type="entry name" value="Cation_ATPase"/>
    <property type="match status" value="1"/>
</dbReference>
<comment type="subcellular location">
    <subcellularLocation>
        <location evidence="1">Cell membrane</location>
        <topology evidence="1">Multi-pass membrane protein</topology>
    </subcellularLocation>
</comment>
<keyword evidence="3 11" id="KW-0812">Transmembrane</keyword>
<dbReference type="FunFam" id="1.20.1110.10:FF:000095">
    <property type="entry name" value="Sodium/potassium-transporting ATPase subunit alpha-1"/>
    <property type="match status" value="1"/>
</dbReference>
<organism evidence="13 14">
    <name type="scientific">Ichthyophthirius multifiliis</name>
    <name type="common">White spot disease agent</name>
    <name type="synonym">Ich</name>
    <dbReference type="NCBI Taxonomy" id="5932"/>
    <lineage>
        <taxon>Eukaryota</taxon>
        <taxon>Sar</taxon>
        <taxon>Alveolata</taxon>
        <taxon>Ciliophora</taxon>
        <taxon>Intramacronucleata</taxon>
        <taxon>Oligohymenophorea</taxon>
        <taxon>Hymenostomatida</taxon>
        <taxon>Ophryoglenina</taxon>
        <taxon>Ichthyophthirius</taxon>
    </lineage>
</organism>
<feature type="transmembrane region" description="Helical" evidence="11">
    <location>
        <begin position="103"/>
        <end position="131"/>
    </location>
</feature>
<dbReference type="Pfam" id="PF00689">
    <property type="entry name" value="Cation_ATPase_C"/>
    <property type="match status" value="1"/>
</dbReference>
<feature type="domain" description="Cation-transporting P-type ATPase N-terminal" evidence="12">
    <location>
        <begin position="56"/>
        <end position="130"/>
    </location>
</feature>
<dbReference type="InterPro" id="IPR023214">
    <property type="entry name" value="HAD_sf"/>
</dbReference>
<dbReference type="OMA" id="NGQEYSM"/>
<feature type="transmembrane region" description="Helical" evidence="11">
    <location>
        <begin position="332"/>
        <end position="357"/>
    </location>
</feature>
<evidence type="ECO:0000313" key="14">
    <source>
        <dbReference type="Proteomes" id="UP000008983"/>
    </source>
</evidence>
<dbReference type="SFLD" id="SFLDF00027">
    <property type="entry name" value="p-type_atpase"/>
    <property type="match status" value="1"/>
</dbReference>
<dbReference type="eggNOG" id="KOG0203">
    <property type="taxonomic scope" value="Eukaryota"/>
</dbReference>
<dbReference type="PRINTS" id="PR00121">
    <property type="entry name" value="NAKATPASE"/>
</dbReference>
<evidence type="ECO:0000256" key="2">
    <source>
        <dbReference type="ARBA" id="ARBA00022475"/>
    </source>
</evidence>
<dbReference type="SUPFAM" id="SSF81653">
    <property type="entry name" value="Calcium ATPase, transduction domain A"/>
    <property type="match status" value="1"/>
</dbReference>
<dbReference type="PRINTS" id="PR00119">
    <property type="entry name" value="CATATPASE"/>
</dbReference>
<dbReference type="InterPro" id="IPR001757">
    <property type="entry name" value="P_typ_ATPase"/>
</dbReference>
<keyword evidence="14" id="KW-1185">Reference proteome</keyword>